<name>A0A0B5JBN6_9VIRU</name>
<evidence type="ECO:0000313" key="3">
    <source>
        <dbReference type="Proteomes" id="UP000202511"/>
    </source>
</evidence>
<dbReference type="GeneID" id="23461894"/>
<feature type="transmembrane region" description="Helical" evidence="1">
    <location>
        <begin position="123"/>
        <end position="142"/>
    </location>
</feature>
<proteinExistence type="predicted"/>
<accession>A0A0B5JBN6</accession>
<keyword evidence="1" id="KW-0472">Membrane</keyword>
<sequence>MASIGLDYWLCADRSALAESALPPHAKFLFFFLRVPKKARDSLVLDKRPLSVHPLFTVPTIQLIFFFQFCVVTLERHCVYIFCMHRRRHNKECGCVMCQRRRVHPKPMTKKAISHHRLGRRHCFWATCFSFSFITLTTTYILRLCSCVTVGFLRCMQELRNCPTTSRLAHEILALACAHVIT</sequence>
<evidence type="ECO:0000313" key="2">
    <source>
        <dbReference type="EMBL" id="AJF96977.1"/>
    </source>
</evidence>
<organism evidence="2 3">
    <name type="scientific">Pandoravirus inopinatum</name>
    <dbReference type="NCBI Taxonomy" id="1605721"/>
    <lineage>
        <taxon>Viruses</taxon>
        <taxon>Pandoravirus</taxon>
    </lineage>
</organism>
<dbReference type="EMBL" id="KP136319">
    <property type="protein sequence ID" value="AJF96977.1"/>
    <property type="molecule type" value="Genomic_DNA"/>
</dbReference>
<protein>
    <submittedName>
        <fullName evidence="2">Uncharacterized protein</fullName>
    </submittedName>
</protein>
<dbReference type="KEGG" id="vg:23461894"/>
<keyword evidence="1" id="KW-1133">Transmembrane helix</keyword>
<feature type="transmembrane region" description="Helical" evidence="1">
    <location>
        <begin position="61"/>
        <end position="82"/>
    </location>
</feature>
<dbReference type="RefSeq" id="YP_009119212.1">
    <property type="nucleotide sequence ID" value="NC_026440.1"/>
</dbReference>
<reference evidence="2 3" key="1">
    <citation type="journal article" date="2015" name="Parasitol. Res.">
        <title>Viruses in close associations with free-living amoebae.</title>
        <authorList>
            <person name="Scheid P."/>
        </authorList>
    </citation>
    <scope>NUCLEOTIDE SEQUENCE [LARGE SCALE GENOMIC DNA]</scope>
    <source>
        <strain evidence="2">KlaHel</strain>
    </source>
</reference>
<dbReference type="Proteomes" id="UP000202511">
    <property type="component" value="Segment"/>
</dbReference>
<keyword evidence="1" id="KW-0812">Transmembrane</keyword>
<evidence type="ECO:0000256" key="1">
    <source>
        <dbReference type="SAM" id="Phobius"/>
    </source>
</evidence>